<dbReference type="Pfam" id="PF16113">
    <property type="entry name" value="ECH_2"/>
    <property type="match status" value="1"/>
</dbReference>
<dbReference type="Proteomes" id="UP001151699">
    <property type="component" value="Chromosome B"/>
</dbReference>
<proteinExistence type="inferred from homology"/>
<dbReference type="GO" id="GO:0003860">
    <property type="term" value="F:3-hydroxyisobutyryl-CoA hydrolase activity"/>
    <property type="evidence" value="ECO:0007669"/>
    <property type="project" value="UniProtKB-EC"/>
</dbReference>
<evidence type="ECO:0000256" key="6">
    <source>
        <dbReference type="ARBA" id="ARBA00024871"/>
    </source>
</evidence>
<evidence type="ECO:0000256" key="3">
    <source>
        <dbReference type="ARBA" id="ARBA00011915"/>
    </source>
</evidence>
<dbReference type="NCBIfam" id="NF004127">
    <property type="entry name" value="PRK05617.1"/>
    <property type="match status" value="1"/>
</dbReference>
<comment type="catalytic activity">
    <reaction evidence="1">
        <text>3-hydroxy-2-methylpropanoyl-CoA + H2O = 3-hydroxy-2-methylpropanoate + CoA + H(+)</text>
        <dbReference type="Rhea" id="RHEA:20888"/>
        <dbReference type="ChEBI" id="CHEBI:11805"/>
        <dbReference type="ChEBI" id="CHEBI:15377"/>
        <dbReference type="ChEBI" id="CHEBI:15378"/>
        <dbReference type="ChEBI" id="CHEBI:57287"/>
        <dbReference type="ChEBI" id="CHEBI:57340"/>
        <dbReference type="EC" id="3.1.2.4"/>
    </reaction>
</comment>
<keyword evidence="5 9" id="KW-0378">Hydrolase</keyword>
<dbReference type="OrthoDB" id="1737613at2759"/>
<comment type="similarity">
    <text evidence="2">Belongs to the enoyl-CoA hydratase/isomerase family.</text>
</comment>
<dbReference type="InterPro" id="IPR032259">
    <property type="entry name" value="HIBYL-CoA-H"/>
</dbReference>
<protein>
    <recommendedName>
        <fullName evidence="4">3-hydroxyisobutyryl-CoA hydrolase, mitochondrial</fullName>
        <ecNumber evidence="3">3.1.2.4</ecNumber>
    </recommendedName>
    <alternativeName>
        <fullName evidence="7">3-hydroxyisobutyryl-coenzyme A hydrolase</fullName>
    </alternativeName>
</protein>
<comment type="function">
    <text evidence="6">Hydrolyzes 3-hydroxyisobutyryl-CoA (HIBYL-CoA), a saline catabolite. Has high activity toward isobutyryl-CoA. Could be an isobutyryl-CoA dehydrogenase that functions in valine catabolism. Also hydrolyzes 3-hydroxypropanoyl-CoA.</text>
</comment>
<dbReference type="SUPFAM" id="SSF52096">
    <property type="entry name" value="ClpP/crotonase"/>
    <property type="match status" value="1"/>
</dbReference>
<evidence type="ECO:0000313" key="10">
    <source>
        <dbReference type="Proteomes" id="UP001151699"/>
    </source>
</evidence>
<sequence length="354" mass="40026">MSTSKLIKLFEYGKTGVIQLNRPAALNAINGEMWKTMYQLMSKAEHQKDVVIVKGSGKVFSAGGDIKELISNSPEKTHFVYSLGCRSYDLIANYKKPFVVFVDGLLMGGGAFYAMPAKYRIATERTVFSMPETIIGYFNDAGSSYFLSRLDNHFGVYMGLTGNQVKGFDMKKVGLATHFIESHKLDEVEKSLTKCKTHEDVEKVLVASSSNPPSSTTELDDLLPKINKCFGGATLEEIYTNLEEEGSEWAQKTLNILALRSPTGLKVSHRSITTGKNFSLRDCLKREMRLTINHNFQESDVKEGVRAILVDKDMKPNWLHKTIYEVTDEDVDQYFQPTPEKYELYFEENVKNRL</sequence>
<dbReference type="EMBL" id="WJQU01000002">
    <property type="protein sequence ID" value="KAJ6643701.1"/>
    <property type="molecule type" value="Genomic_DNA"/>
</dbReference>
<accession>A0A9Q0N6B7</accession>
<evidence type="ECO:0000259" key="8">
    <source>
        <dbReference type="Pfam" id="PF16113"/>
    </source>
</evidence>
<comment type="caution">
    <text evidence="9">The sequence shown here is derived from an EMBL/GenBank/DDBJ whole genome shotgun (WGS) entry which is preliminary data.</text>
</comment>
<dbReference type="Gene3D" id="3.90.226.10">
    <property type="entry name" value="2-enoyl-CoA Hydratase, Chain A, domain 1"/>
    <property type="match status" value="1"/>
</dbReference>
<reference evidence="9" key="1">
    <citation type="submission" date="2022-07" db="EMBL/GenBank/DDBJ databases">
        <authorList>
            <person name="Trinca V."/>
            <person name="Uliana J.V.C."/>
            <person name="Torres T.T."/>
            <person name="Ward R.J."/>
            <person name="Monesi N."/>
        </authorList>
    </citation>
    <scope>NUCLEOTIDE SEQUENCE</scope>
    <source>
        <strain evidence="9">HSMRA1968</strain>
        <tissue evidence="9">Whole embryos</tissue>
    </source>
</reference>
<evidence type="ECO:0000256" key="7">
    <source>
        <dbReference type="ARBA" id="ARBA00031181"/>
    </source>
</evidence>
<evidence type="ECO:0000256" key="2">
    <source>
        <dbReference type="ARBA" id="ARBA00005254"/>
    </source>
</evidence>
<dbReference type="EC" id="3.1.2.4" evidence="3"/>
<dbReference type="InterPro" id="IPR029045">
    <property type="entry name" value="ClpP/crotonase-like_dom_sf"/>
</dbReference>
<name>A0A9Q0N6B7_9DIPT</name>
<evidence type="ECO:0000256" key="5">
    <source>
        <dbReference type="ARBA" id="ARBA00022801"/>
    </source>
</evidence>
<evidence type="ECO:0000313" key="9">
    <source>
        <dbReference type="EMBL" id="KAJ6643701.1"/>
    </source>
</evidence>
<evidence type="ECO:0000256" key="1">
    <source>
        <dbReference type="ARBA" id="ARBA00001709"/>
    </source>
</evidence>
<feature type="domain" description="Enoyl-CoA hydratase/isomerase" evidence="8">
    <location>
        <begin position="16"/>
        <end position="335"/>
    </location>
</feature>
<dbReference type="GO" id="GO:0005739">
    <property type="term" value="C:mitochondrion"/>
    <property type="evidence" value="ECO:0007669"/>
    <property type="project" value="TreeGrafter"/>
</dbReference>
<dbReference type="PANTHER" id="PTHR43176">
    <property type="entry name" value="3-HYDROXYISOBUTYRYL-COA HYDROLASE-RELATED"/>
    <property type="match status" value="1"/>
</dbReference>
<dbReference type="GO" id="GO:0006574">
    <property type="term" value="P:L-valine catabolic process"/>
    <property type="evidence" value="ECO:0007669"/>
    <property type="project" value="TreeGrafter"/>
</dbReference>
<keyword evidence="10" id="KW-1185">Reference proteome</keyword>
<dbReference type="AlphaFoldDB" id="A0A9Q0N6B7"/>
<evidence type="ECO:0000256" key="4">
    <source>
        <dbReference type="ARBA" id="ARBA00016714"/>
    </source>
</evidence>
<dbReference type="InterPro" id="IPR045004">
    <property type="entry name" value="ECH_dom"/>
</dbReference>
<organism evidence="9 10">
    <name type="scientific">Pseudolycoriella hygida</name>
    <dbReference type="NCBI Taxonomy" id="35572"/>
    <lineage>
        <taxon>Eukaryota</taxon>
        <taxon>Metazoa</taxon>
        <taxon>Ecdysozoa</taxon>
        <taxon>Arthropoda</taxon>
        <taxon>Hexapoda</taxon>
        <taxon>Insecta</taxon>
        <taxon>Pterygota</taxon>
        <taxon>Neoptera</taxon>
        <taxon>Endopterygota</taxon>
        <taxon>Diptera</taxon>
        <taxon>Nematocera</taxon>
        <taxon>Sciaroidea</taxon>
        <taxon>Sciaridae</taxon>
        <taxon>Pseudolycoriella</taxon>
    </lineage>
</organism>
<gene>
    <name evidence="9" type="primary">Hibch</name>
    <name evidence="9" type="ORF">Bhyg_08666</name>
</gene>
<dbReference type="CDD" id="cd06558">
    <property type="entry name" value="crotonase-like"/>
    <property type="match status" value="1"/>
</dbReference>
<dbReference type="PANTHER" id="PTHR43176:SF3">
    <property type="entry name" value="3-HYDROXYISOBUTYRYL-COA HYDROLASE, MITOCHONDRIAL"/>
    <property type="match status" value="1"/>
</dbReference>